<sequence>MKTLFHIGLFIMAFTSCQKAKNTPIDKDMSAPDPVSDVSVTNTSGGAQISYTLPANKNLLYVKAEYTVNGETKEAKASFLANTITLEGFGDTNEHDVQIYAVSRAEKVSSPVVVKIKPLTPPVLKVRNSLTTKTSFGGFSVEFRNDDRANVVIIALKWDEGLKEWKQIDASYTALDSGLFKVRGQDSVMQRFGLVVRDRWNNLSDTMDFQLKPIYEEQLDKTKFVDIRKKYPIPQRDPLPKSGAKMIEAVDYSSSYPMKNWYDGNTGSMFHTKQNVDQPIWIPIDLGVKANFSRYKIWQRNGGFVWGHGNPHEWEIWGTNTPSDVNSWILLDRQIMVKPSGLPNGQNSNEDIDVANAGQEYEFKEGLPAVRYIAWKNIDCWDAIGGATGFFHLFELTLWGQQNK</sequence>
<comment type="caution">
    <text evidence="4">The sequence shown here is derived from an EMBL/GenBank/DDBJ whole genome shotgun (WGS) entry which is preliminary data.</text>
</comment>
<feature type="domain" description="DUF5126" evidence="3">
    <location>
        <begin position="119"/>
        <end position="222"/>
    </location>
</feature>
<dbReference type="SUPFAM" id="SSF49785">
    <property type="entry name" value="Galactose-binding domain-like"/>
    <property type="match status" value="1"/>
</dbReference>
<keyword evidence="5" id="KW-1185">Reference proteome</keyword>
<evidence type="ECO:0000313" key="4">
    <source>
        <dbReference type="EMBL" id="MCD2422592.1"/>
    </source>
</evidence>
<dbReference type="RefSeq" id="WP_231003724.1">
    <property type="nucleotide sequence ID" value="NZ_JAJNEC010000004.1"/>
</dbReference>
<dbReference type="InterPro" id="IPR032164">
    <property type="entry name" value="DUF5000"/>
</dbReference>
<proteinExistence type="predicted"/>
<evidence type="ECO:0000259" key="3">
    <source>
        <dbReference type="Pfam" id="PF17166"/>
    </source>
</evidence>
<dbReference type="Gene3D" id="2.60.120.260">
    <property type="entry name" value="Galactose-binding domain-like"/>
    <property type="match status" value="1"/>
</dbReference>
<dbReference type="EMBL" id="JAJNEC010000004">
    <property type="protein sequence ID" value="MCD2422592.1"/>
    <property type="molecule type" value="Genomic_DNA"/>
</dbReference>
<dbReference type="Pfam" id="PF16391">
    <property type="entry name" value="DUF5000"/>
    <property type="match status" value="1"/>
</dbReference>
<dbReference type="Pfam" id="PF16323">
    <property type="entry name" value="DUF4959"/>
    <property type="match status" value="1"/>
</dbReference>
<feature type="domain" description="DUF4959" evidence="1">
    <location>
        <begin position="16"/>
        <end position="118"/>
    </location>
</feature>
<dbReference type="PROSITE" id="PS51257">
    <property type="entry name" value="PROKAR_LIPOPROTEIN"/>
    <property type="match status" value="1"/>
</dbReference>
<gene>
    <name evidence="4" type="ORF">LQ567_07445</name>
</gene>
<dbReference type="InterPro" id="IPR032527">
    <property type="entry name" value="DUF4959"/>
</dbReference>
<protein>
    <submittedName>
        <fullName evidence="4">DUF4959 domain-containing protein</fullName>
    </submittedName>
</protein>
<evidence type="ECO:0000259" key="1">
    <source>
        <dbReference type="Pfam" id="PF16323"/>
    </source>
</evidence>
<organism evidence="4 5">
    <name type="scientific">Niabella pedocola</name>
    <dbReference type="NCBI Taxonomy" id="1752077"/>
    <lineage>
        <taxon>Bacteria</taxon>
        <taxon>Pseudomonadati</taxon>
        <taxon>Bacteroidota</taxon>
        <taxon>Chitinophagia</taxon>
        <taxon>Chitinophagales</taxon>
        <taxon>Chitinophagaceae</taxon>
        <taxon>Niabella</taxon>
    </lineage>
</organism>
<evidence type="ECO:0000313" key="5">
    <source>
        <dbReference type="Proteomes" id="UP001199816"/>
    </source>
</evidence>
<feature type="domain" description="DUF5000" evidence="2">
    <location>
        <begin position="262"/>
        <end position="400"/>
    </location>
</feature>
<dbReference type="Pfam" id="PF17166">
    <property type="entry name" value="DUF5126"/>
    <property type="match status" value="1"/>
</dbReference>
<accession>A0ABS8PN97</accession>
<evidence type="ECO:0000259" key="2">
    <source>
        <dbReference type="Pfam" id="PF16391"/>
    </source>
</evidence>
<name>A0ABS8PN97_9BACT</name>
<dbReference type="InterPro" id="IPR008979">
    <property type="entry name" value="Galactose-bd-like_sf"/>
</dbReference>
<reference evidence="4 5" key="1">
    <citation type="submission" date="2021-11" db="EMBL/GenBank/DDBJ databases">
        <title>Genomic of Niabella pedocola.</title>
        <authorList>
            <person name="Wu T."/>
        </authorList>
    </citation>
    <scope>NUCLEOTIDE SEQUENCE [LARGE SCALE GENOMIC DNA]</scope>
    <source>
        <strain evidence="4 5">JCM 31011</strain>
    </source>
</reference>
<dbReference type="Proteomes" id="UP001199816">
    <property type="component" value="Unassembled WGS sequence"/>
</dbReference>
<dbReference type="InterPro" id="IPR033431">
    <property type="entry name" value="DUF5126"/>
</dbReference>